<keyword evidence="3" id="KW-1185">Reference proteome</keyword>
<accession>A0A562ZM97</accession>
<name>A0A562ZM97_9BURK</name>
<organism evidence="2 3">
    <name type="scientific">Caenimonas sedimenti</name>
    <dbReference type="NCBI Taxonomy" id="2596921"/>
    <lineage>
        <taxon>Bacteria</taxon>
        <taxon>Pseudomonadati</taxon>
        <taxon>Pseudomonadota</taxon>
        <taxon>Betaproteobacteria</taxon>
        <taxon>Burkholderiales</taxon>
        <taxon>Comamonadaceae</taxon>
        <taxon>Caenimonas</taxon>
    </lineage>
</organism>
<reference evidence="2 3" key="1">
    <citation type="submission" date="2019-07" db="EMBL/GenBank/DDBJ databases">
        <title>Caenimonas sedimenti sp. nov., isolated from activated sludge.</title>
        <authorList>
            <person name="Xu J."/>
        </authorList>
    </citation>
    <scope>NUCLEOTIDE SEQUENCE [LARGE SCALE GENOMIC DNA]</scope>
    <source>
        <strain evidence="2 3">HX-9-20</strain>
    </source>
</reference>
<dbReference type="EMBL" id="VOBQ01000015">
    <property type="protein sequence ID" value="TWO69476.1"/>
    <property type="molecule type" value="Genomic_DNA"/>
</dbReference>
<dbReference type="Gene3D" id="3.90.180.10">
    <property type="entry name" value="Medium-chain alcohol dehydrogenases, catalytic domain"/>
    <property type="match status" value="1"/>
</dbReference>
<dbReference type="InterPro" id="IPR011032">
    <property type="entry name" value="GroES-like_sf"/>
</dbReference>
<dbReference type="Pfam" id="PF00107">
    <property type="entry name" value="ADH_zinc_N"/>
    <property type="match status" value="1"/>
</dbReference>
<dbReference type="InterPro" id="IPR013149">
    <property type="entry name" value="ADH-like_C"/>
</dbReference>
<dbReference type="InterPro" id="IPR036291">
    <property type="entry name" value="NAD(P)-bd_dom_sf"/>
</dbReference>
<dbReference type="InterPro" id="IPR013154">
    <property type="entry name" value="ADH-like_N"/>
</dbReference>
<dbReference type="GO" id="GO:0016491">
    <property type="term" value="F:oxidoreductase activity"/>
    <property type="evidence" value="ECO:0007669"/>
    <property type="project" value="InterPro"/>
</dbReference>
<comment type="caution">
    <text evidence="2">The sequence shown here is derived from an EMBL/GenBank/DDBJ whole genome shotgun (WGS) entry which is preliminary data.</text>
</comment>
<dbReference type="RefSeq" id="WP_145894734.1">
    <property type="nucleotide sequence ID" value="NZ_VOBQ01000015.1"/>
</dbReference>
<dbReference type="InterPro" id="IPR020843">
    <property type="entry name" value="ER"/>
</dbReference>
<dbReference type="CDD" id="cd08241">
    <property type="entry name" value="QOR1"/>
    <property type="match status" value="1"/>
</dbReference>
<dbReference type="SMART" id="SM00829">
    <property type="entry name" value="PKS_ER"/>
    <property type="match status" value="1"/>
</dbReference>
<feature type="domain" description="Enoyl reductase (ER)" evidence="1">
    <location>
        <begin position="10"/>
        <end position="321"/>
    </location>
</feature>
<dbReference type="Proteomes" id="UP000318199">
    <property type="component" value="Unassembled WGS sequence"/>
</dbReference>
<protein>
    <submittedName>
        <fullName evidence="2">NADPH:quinone oxidoreductase family protein</fullName>
    </submittedName>
</protein>
<evidence type="ECO:0000313" key="3">
    <source>
        <dbReference type="Proteomes" id="UP000318199"/>
    </source>
</evidence>
<dbReference type="PANTHER" id="PTHR43677">
    <property type="entry name" value="SHORT-CHAIN DEHYDROGENASE/REDUCTASE"/>
    <property type="match status" value="1"/>
</dbReference>
<sequence>MRAVLCKNFGGVAALEYGEAADPVPLHGQVLIEVHAAAVSFMDTLMVAGRYQMKPTLPFVPGSDAAGVVVAVGEGVRRVRVGDRVACSHWFGGMAERMVAPESGVTRLPDGVGFDVASTVRYAYGTADYALTRAQLRPTDTVFVSGAAGGVGLAAVDLAHRAGAMVIAGVSSEAKGEAVRSQGANHVVDYSREAVQARLLELTGGRGVDVFFDNVGGPLFAAVSRVMAWGGRILPVGFTGGEIPSLAMNLPLLKNFSVVGCYWGAWAERHPQESRRMDEDLFAAVAEGRLRPRVADVLPLAEFGEALQRVARREVIGRLVLRT</sequence>
<dbReference type="SUPFAM" id="SSF51735">
    <property type="entry name" value="NAD(P)-binding Rossmann-fold domains"/>
    <property type="match status" value="1"/>
</dbReference>
<dbReference type="Pfam" id="PF08240">
    <property type="entry name" value="ADH_N"/>
    <property type="match status" value="1"/>
</dbReference>
<gene>
    <name evidence="2" type="ORF">FN976_19515</name>
</gene>
<proteinExistence type="predicted"/>
<dbReference type="OrthoDB" id="4190732at2"/>
<dbReference type="Gene3D" id="3.40.50.720">
    <property type="entry name" value="NAD(P)-binding Rossmann-like Domain"/>
    <property type="match status" value="1"/>
</dbReference>
<dbReference type="InterPro" id="IPR051397">
    <property type="entry name" value="Zn-ADH-like_protein"/>
</dbReference>
<evidence type="ECO:0000259" key="1">
    <source>
        <dbReference type="SMART" id="SM00829"/>
    </source>
</evidence>
<dbReference type="PANTHER" id="PTHR43677:SF4">
    <property type="entry name" value="QUINONE OXIDOREDUCTASE-LIKE PROTEIN 2"/>
    <property type="match status" value="1"/>
</dbReference>
<dbReference type="SUPFAM" id="SSF50129">
    <property type="entry name" value="GroES-like"/>
    <property type="match status" value="1"/>
</dbReference>
<dbReference type="AlphaFoldDB" id="A0A562ZM97"/>
<evidence type="ECO:0000313" key="2">
    <source>
        <dbReference type="EMBL" id="TWO69476.1"/>
    </source>
</evidence>